<dbReference type="InterPro" id="IPR011009">
    <property type="entry name" value="Kinase-like_dom_sf"/>
</dbReference>
<evidence type="ECO:0000256" key="1">
    <source>
        <dbReference type="ARBA" id="ARBA00012513"/>
    </source>
</evidence>
<dbReference type="PROSITE" id="PS50011">
    <property type="entry name" value="PROTEIN_KINASE_DOM"/>
    <property type="match status" value="1"/>
</dbReference>
<accession>A0A914PPP7</accession>
<protein>
    <recommendedName>
        <fullName evidence="1">non-specific serine/threonine protein kinase</fullName>
        <ecNumber evidence="1">2.7.11.1</ecNumber>
    </recommendedName>
</protein>
<sequence>MYPRLPEMNKLSKYRISRNEIGRGAFSKVYVAIHIKTNTKTAMKIVKLKNLEKSFYQLCINEVSLLKSIKSPHVLQYIDSFITYDSLHLTTEFIDGPDLAERIQVAREKGKFFSERTVWYLFHQICAGLKDLHEHRILHRGKHFRGLFRINCSIPSQ</sequence>
<evidence type="ECO:0000256" key="2">
    <source>
        <dbReference type="ARBA" id="ARBA00022527"/>
    </source>
</evidence>
<dbReference type="InterPro" id="IPR000719">
    <property type="entry name" value="Prot_kinase_dom"/>
</dbReference>
<dbReference type="Pfam" id="PF00069">
    <property type="entry name" value="Pkinase"/>
    <property type="match status" value="1"/>
</dbReference>
<evidence type="ECO:0000256" key="9">
    <source>
        <dbReference type="PROSITE-ProRule" id="PRU10141"/>
    </source>
</evidence>
<evidence type="ECO:0000256" key="4">
    <source>
        <dbReference type="ARBA" id="ARBA00022741"/>
    </source>
</evidence>
<feature type="domain" description="Protein kinase" evidence="10">
    <location>
        <begin position="15"/>
        <end position="157"/>
    </location>
</feature>
<comment type="catalytic activity">
    <reaction evidence="8">
        <text>L-seryl-[protein] + ATP = O-phospho-L-seryl-[protein] + ADP + H(+)</text>
        <dbReference type="Rhea" id="RHEA:17989"/>
        <dbReference type="Rhea" id="RHEA-COMP:9863"/>
        <dbReference type="Rhea" id="RHEA-COMP:11604"/>
        <dbReference type="ChEBI" id="CHEBI:15378"/>
        <dbReference type="ChEBI" id="CHEBI:29999"/>
        <dbReference type="ChEBI" id="CHEBI:30616"/>
        <dbReference type="ChEBI" id="CHEBI:83421"/>
        <dbReference type="ChEBI" id="CHEBI:456216"/>
        <dbReference type="EC" id="2.7.11.1"/>
    </reaction>
</comment>
<evidence type="ECO:0000313" key="12">
    <source>
        <dbReference type="WBParaSite" id="PDA_v2.g20528.t1"/>
    </source>
</evidence>
<dbReference type="WBParaSite" id="PDA_v2.g20528.t1">
    <property type="protein sequence ID" value="PDA_v2.g20528.t1"/>
    <property type="gene ID" value="PDA_v2.g20528"/>
</dbReference>
<dbReference type="PANTHER" id="PTHR44899">
    <property type="entry name" value="CAMK FAMILY PROTEIN KINASE"/>
    <property type="match status" value="1"/>
</dbReference>
<evidence type="ECO:0000256" key="5">
    <source>
        <dbReference type="ARBA" id="ARBA00022777"/>
    </source>
</evidence>
<dbReference type="GO" id="GO:0004674">
    <property type="term" value="F:protein serine/threonine kinase activity"/>
    <property type="evidence" value="ECO:0007669"/>
    <property type="project" value="UniProtKB-KW"/>
</dbReference>
<feature type="binding site" evidence="9">
    <location>
        <position position="44"/>
    </location>
    <ligand>
        <name>ATP</name>
        <dbReference type="ChEBI" id="CHEBI:30616"/>
    </ligand>
</feature>
<dbReference type="EC" id="2.7.11.1" evidence="1"/>
<evidence type="ECO:0000259" key="10">
    <source>
        <dbReference type="PROSITE" id="PS50011"/>
    </source>
</evidence>
<evidence type="ECO:0000313" key="11">
    <source>
        <dbReference type="Proteomes" id="UP000887578"/>
    </source>
</evidence>
<evidence type="ECO:0000256" key="6">
    <source>
        <dbReference type="ARBA" id="ARBA00022840"/>
    </source>
</evidence>
<dbReference type="AlphaFoldDB" id="A0A914PPP7"/>
<dbReference type="Proteomes" id="UP000887578">
    <property type="component" value="Unplaced"/>
</dbReference>
<dbReference type="SMART" id="SM00220">
    <property type="entry name" value="S_TKc"/>
    <property type="match status" value="1"/>
</dbReference>
<dbReference type="InterPro" id="IPR051131">
    <property type="entry name" value="NEK_Ser/Thr_kinase_NIMA"/>
</dbReference>
<dbReference type="GO" id="GO:0005524">
    <property type="term" value="F:ATP binding"/>
    <property type="evidence" value="ECO:0007669"/>
    <property type="project" value="UniProtKB-UniRule"/>
</dbReference>
<keyword evidence="2" id="KW-0723">Serine/threonine-protein kinase</keyword>
<proteinExistence type="predicted"/>
<organism evidence="11 12">
    <name type="scientific">Panagrolaimus davidi</name>
    <dbReference type="NCBI Taxonomy" id="227884"/>
    <lineage>
        <taxon>Eukaryota</taxon>
        <taxon>Metazoa</taxon>
        <taxon>Ecdysozoa</taxon>
        <taxon>Nematoda</taxon>
        <taxon>Chromadorea</taxon>
        <taxon>Rhabditida</taxon>
        <taxon>Tylenchina</taxon>
        <taxon>Panagrolaimomorpha</taxon>
        <taxon>Panagrolaimoidea</taxon>
        <taxon>Panagrolaimidae</taxon>
        <taxon>Panagrolaimus</taxon>
    </lineage>
</organism>
<keyword evidence="6 9" id="KW-0067">ATP-binding</keyword>
<evidence type="ECO:0000256" key="7">
    <source>
        <dbReference type="ARBA" id="ARBA00047899"/>
    </source>
</evidence>
<comment type="catalytic activity">
    <reaction evidence="7">
        <text>L-threonyl-[protein] + ATP = O-phospho-L-threonyl-[protein] + ADP + H(+)</text>
        <dbReference type="Rhea" id="RHEA:46608"/>
        <dbReference type="Rhea" id="RHEA-COMP:11060"/>
        <dbReference type="Rhea" id="RHEA-COMP:11605"/>
        <dbReference type="ChEBI" id="CHEBI:15378"/>
        <dbReference type="ChEBI" id="CHEBI:30013"/>
        <dbReference type="ChEBI" id="CHEBI:30616"/>
        <dbReference type="ChEBI" id="CHEBI:61977"/>
        <dbReference type="ChEBI" id="CHEBI:456216"/>
        <dbReference type="EC" id="2.7.11.1"/>
    </reaction>
</comment>
<dbReference type="PROSITE" id="PS00107">
    <property type="entry name" value="PROTEIN_KINASE_ATP"/>
    <property type="match status" value="1"/>
</dbReference>
<keyword evidence="4 9" id="KW-0547">Nucleotide-binding</keyword>
<evidence type="ECO:0000256" key="3">
    <source>
        <dbReference type="ARBA" id="ARBA00022679"/>
    </source>
</evidence>
<dbReference type="Gene3D" id="1.10.510.10">
    <property type="entry name" value="Transferase(Phosphotransferase) domain 1"/>
    <property type="match status" value="1"/>
</dbReference>
<keyword evidence="3" id="KW-0808">Transferase</keyword>
<dbReference type="InterPro" id="IPR017441">
    <property type="entry name" value="Protein_kinase_ATP_BS"/>
</dbReference>
<reference evidence="12" key="1">
    <citation type="submission" date="2022-11" db="UniProtKB">
        <authorList>
            <consortium name="WormBaseParasite"/>
        </authorList>
    </citation>
    <scope>IDENTIFICATION</scope>
</reference>
<name>A0A914PPP7_9BILA</name>
<dbReference type="SUPFAM" id="SSF56112">
    <property type="entry name" value="Protein kinase-like (PK-like)"/>
    <property type="match status" value="1"/>
</dbReference>
<keyword evidence="5" id="KW-0418">Kinase</keyword>
<evidence type="ECO:0000256" key="8">
    <source>
        <dbReference type="ARBA" id="ARBA00048679"/>
    </source>
</evidence>
<keyword evidence="11" id="KW-1185">Reference proteome</keyword>